<keyword evidence="8 9" id="KW-0234">DNA repair</keyword>
<dbReference type="Gene3D" id="3.40.470.10">
    <property type="entry name" value="Uracil-DNA glycosylase-like domain"/>
    <property type="match status" value="1"/>
</dbReference>
<dbReference type="Pfam" id="PF03167">
    <property type="entry name" value="UDG"/>
    <property type="match status" value="1"/>
</dbReference>
<organism evidence="13 14">
    <name type="scientific">Staphylococcus gallinarum</name>
    <dbReference type="NCBI Taxonomy" id="1293"/>
    <lineage>
        <taxon>Bacteria</taxon>
        <taxon>Bacillati</taxon>
        <taxon>Bacillota</taxon>
        <taxon>Bacilli</taxon>
        <taxon>Bacillales</taxon>
        <taxon>Staphylococcaceae</taxon>
        <taxon>Staphylococcus</taxon>
    </lineage>
</organism>
<dbReference type="SMART" id="SM00987">
    <property type="entry name" value="UreE_C"/>
    <property type="match status" value="1"/>
</dbReference>
<dbReference type="PANTHER" id="PTHR11264">
    <property type="entry name" value="URACIL-DNA GLYCOSYLASE"/>
    <property type="match status" value="1"/>
</dbReference>
<evidence type="ECO:0000256" key="6">
    <source>
        <dbReference type="ARBA" id="ARBA00022763"/>
    </source>
</evidence>
<dbReference type="SUPFAM" id="SSF52141">
    <property type="entry name" value="Uracil-DNA glycosylase-like"/>
    <property type="match status" value="1"/>
</dbReference>
<evidence type="ECO:0000256" key="10">
    <source>
        <dbReference type="PROSITE-ProRule" id="PRU10072"/>
    </source>
</evidence>
<proteinExistence type="inferred from homology"/>
<protein>
    <recommendedName>
        <fullName evidence="5 9">Uracil-DNA glycosylase</fullName>
        <shortName evidence="9">UDG</shortName>
        <ecNumber evidence="4 9">3.2.2.27</ecNumber>
    </recommendedName>
</protein>
<name>A0A418HN09_STAGA</name>
<comment type="function">
    <text evidence="2 9 11">Excises uracil residues from the DNA which can arise as a result of misincorporation of dUMP residues by DNA polymerase or due to deamination of cytosine.</text>
</comment>
<feature type="active site" description="Proton acceptor" evidence="9 10">
    <location>
        <position position="59"/>
    </location>
</feature>
<dbReference type="NCBIfam" id="NF003588">
    <property type="entry name" value="PRK05254.1-1"/>
    <property type="match status" value="1"/>
</dbReference>
<dbReference type="GO" id="GO:0005737">
    <property type="term" value="C:cytoplasm"/>
    <property type="evidence" value="ECO:0007669"/>
    <property type="project" value="UniProtKB-SubCell"/>
</dbReference>
<sequence>MEWSDIFHEITTKHDFQAMHDFLENEYTTQIVYPDRKDIYQAFDLTPFERVKVVILGQDPYHGPNQAHGLAFSVQPNAKFPPSLRNMYKELEDDIGCHRNSPHLQDWAREGVLLLNTVLTVRQGEAHSHKDIGWEVFTDEVIAAVSHYLSNVVFVLWGKPAQQKIKLIDTEKHHVITAPHPSPLSAYRGFFGSKPYSQVNAYLESHGISPVNWCEGEE</sequence>
<dbReference type="AlphaFoldDB" id="A0A418HN09"/>
<dbReference type="InterPro" id="IPR018085">
    <property type="entry name" value="Ura-DNA_Glyclase_AS"/>
</dbReference>
<evidence type="ECO:0000256" key="7">
    <source>
        <dbReference type="ARBA" id="ARBA00022801"/>
    </source>
</evidence>
<evidence type="ECO:0000259" key="12">
    <source>
        <dbReference type="SMART" id="SM00986"/>
    </source>
</evidence>
<dbReference type="NCBIfam" id="TIGR00628">
    <property type="entry name" value="ung"/>
    <property type="match status" value="1"/>
</dbReference>
<feature type="domain" description="Uracil-DNA glycosylase-like" evidence="12">
    <location>
        <begin position="44"/>
        <end position="203"/>
    </location>
</feature>
<gene>
    <name evidence="9" type="primary">ung</name>
    <name evidence="13" type="ORF">BUZ01_07485</name>
</gene>
<keyword evidence="7 9" id="KW-0378">Hydrolase</keyword>
<dbReference type="InterPro" id="IPR036895">
    <property type="entry name" value="Uracil-DNA_glycosylase-like_sf"/>
</dbReference>
<dbReference type="GO" id="GO:0097510">
    <property type="term" value="P:base-excision repair, AP site formation via deaminated base removal"/>
    <property type="evidence" value="ECO:0007669"/>
    <property type="project" value="TreeGrafter"/>
</dbReference>
<dbReference type="NCBIfam" id="NF003589">
    <property type="entry name" value="PRK05254.1-2"/>
    <property type="match status" value="1"/>
</dbReference>
<reference evidence="13 14" key="1">
    <citation type="journal article" date="2016" name="Front. Microbiol.">
        <title>Comprehensive Phylogenetic Analysis of Bovine Non-aureus Staphylococci Species Based on Whole-Genome Sequencing.</title>
        <authorList>
            <person name="Naushad S."/>
            <person name="Barkema H.W."/>
            <person name="Luby C."/>
            <person name="Condas L.A."/>
            <person name="Nobrega D.B."/>
            <person name="Carson D.A."/>
            <person name="De Buck J."/>
        </authorList>
    </citation>
    <scope>NUCLEOTIDE SEQUENCE [LARGE SCALE GENOMIC DNA]</scope>
    <source>
        <strain evidence="13 14">SNUC 1388</strain>
    </source>
</reference>
<evidence type="ECO:0000256" key="8">
    <source>
        <dbReference type="ARBA" id="ARBA00023204"/>
    </source>
</evidence>
<dbReference type="GO" id="GO:0004844">
    <property type="term" value="F:uracil DNA N-glycosylase activity"/>
    <property type="evidence" value="ECO:0007669"/>
    <property type="project" value="UniProtKB-UniRule"/>
</dbReference>
<dbReference type="SMART" id="SM00986">
    <property type="entry name" value="UDG"/>
    <property type="match status" value="1"/>
</dbReference>
<keyword evidence="9" id="KW-0963">Cytoplasm</keyword>
<dbReference type="InterPro" id="IPR002043">
    <property type="entry name" value="UDG_fam1"/>
</dbReference>
<keyword evidence="13" id="KW-0326">Glycosidase</keyword>
<dbReference type="PANTHER" id="PTHR11264:SF0">
    <property type="entry name" value="URACIL-DNA GLYCOSYLASE"/>
    <property type="match status" value="1"/>
</dbReference>
<evidence type="ECO:0000256" key="4">
    <source>
        <dbReference type="ARBA" id="ARBA00012030"/>
    </source>
</evidence>
<accession>A0A418HN09</accession>
<evidence type="ECO:0000256" key="11">
    <source>
        <dbReference type="RuleBase" id="RU003780"/>
    </source>
</evidence>
<dbReference type="NCBIfam" id="NF003591">
    <property type="entry name" value="PRK05254.1-4"/>
    <property type="match status" value="1"/>
</dbReference>
<keyword evidence="6 9" id="KW-0227">DNA damage</keyword>
<evidence type="ECO:0000256" key="2">
    <source>
        <dbReference type="ARBA" id="ARBA00002631"/>
    </source>
</evidence>
<evidence type="ECO:0000256" key="5">
    <source>
        <dbReference type="ARBA" id="ARBA00018429"/>
    </source>
</evidence>
<dbReference type="EC" id="3.2.2.27" evidence="4 9"/>
<dbReference type="Proteomes" id="UP000283576">
    <property type="component" value="Unassembled WGS sequence"/>
</dbReference>
<comment type="caution">
    <text evidence="13">The sequence shown here is derived from an EMBL/GenBank/DDBJ whole genome shotgun (WGS) entry which is preliminary data.</text>
</comment>
<comment type="similarity">
    <text evidence="3 9 11">Belongs to the uracil-DNA glycosylase (UDG) superfamily. UNG family.</text>
</comment>
<dbReference type="GeneID" id="93846083"/>
<dbReference type="HAMAP" id="MF_00148">
    <property type="entry name" value="UDG"/>
    <property type="match status" value="1"/>
</dbReference>
<dbReference type="CDD" id="cd10027">
    <property type="entry name" value="UDG-F1-like"/>
    <property type="match status" value="1"/>
</dbReference>
<dbReference type="EMBL" id="QXRZ01000004">
    <property type="protein sequence ID" value="RIL42696.1"/>
    <property type="molecule type" value="Genomic_DNA"/>
</dbReference>
<evidence type="ECO:0000256" key="1">
    <source>
        <dbReference type="ARBA" id="ARBA00001400"/>
    </source>
</evidence>
<dbReference type="PROSITE" id="PS00130">
    <property type="entry name" value="U_DNA_GLYCOSYLASE"/>
    <property type="match status" value="1"/>
</dbReference>
<evidence type="ECO:0000313" key="13">
    <source>
        <dbReference type="EMBL" id="RIL42696.1"/>
    </source>
</evidence>
<evidence type="ECO:0000313" key="14">
    <source>
        <dbReference type="Proteomes" id="UP000283576"/>
    </source>
</evidence>
<evidence type="ECO:0000256" key="3">
    <source>
        <dbReference type="ARBA" id="ARBA00008184"/>
    </source>
</evidence>
<comment type="subcellular location">
    <subcellularLocation>
        <location evidence="9">Cytoplasm</location>
    </subcellularLocation>
</comment>
<dbReference type="NCBIfam" id="NF003592">
    <property type="entry name" value="PRK05254.1-5"/>
    <property type="match status" value="1"/>
</dbReference>
<dbReference type="InterPro" id="IPR005122">
    <property type="entry name" value="Uracil-DNA_glycosylase-like"/>
</dbReference>
<dbReference type="FunFam" id="3.40.470.10:FF:000001">
    <property type="entry name" value="Uracil-DNA glycosylase"/>
    <property type="match status" value="1"/>
</dbReference>
<evidence type="ECO:0000256" key="9">
    <source>
        <dbReference type="HAMAP-Rule" id="MF_00148"/>
    </source>
</evidence>
<dbReference type="RefSeq" id="WP_107527371.1">
    <property type="nucleotide sequence ID" value="NZ_CP069082.1"/>
</dbReference>
<comment type="catalytic activity">
    <reaction evidence="1 9 11">
        <text>Hydrolyzes single-stranded DNA or mismatched double-stranded DNA and polynucleotides, releasing free uracil.</text>
        <dbReference type="EC" id="3.2.2.27"/>
    </reaction>
</comment>